<feature type="domain" description="HTH cro/C1-type" evidence="2">
    <location>
        <begin position="17"/>
        <end position="54"/>
    </location>
</feature>
<dbReference type="Gene3D" id="1.10.260.40">
    <property type="entry name" value="lambda repressor-like DNA-binding domains"/>
    <property type="match status" value="1"/>
</dbReference>
<comment type="caution">
    <text evidence="3">The sequence shown here is derived from an EMBL/GenBank/DDBJ whole genome shotgun (WGS) entry which is preliminary data.</text>
</comment>
<keyword evidence="4" id="KW-1185">Reference proteome</keyword>
<sequence length="118" mass="13532">MVKTLHSRHNEILLDKLRKLREARGLRQADLALLIGRSQGAVSYVESGQTRLDIIGLRDWLEALDYGFLRFLKELDAELRRLDALRMRPKAGKGSRRASRSAHARLSDLLQRPPMSED</sequence>
<evidence type="ECO:0000313" key="4">
    <source>
        <dbReference type="Proteomes" id="UP000197468"/>
    </source>
</evidence>
<dbReference type="Proteomes" id="UP000197468">
    <property type="component" value="Unassembled WGS sequence"/>
</dbReference>
<dbReference type="Pfam" id="PF01381">
    <property type="entry name" value="HTH_3"/>
    <property type="match status" value="1"/>
</dbReference>
<dbReference type="RefSeq" id="WP_088384668.1">
    <property type="nucleotide sequence ID" value="NZ_NIOF01000003.1"/>
</dbReference>
<dbReference type="OrthoDB" id="9803379at2"/>
<dbReference type="PROSITE" id="PS50943">
    <property type="entry name" value="HTH_CROC1"/>
    <property type="match status" value="1"/>
</dbReference>
<name>A0A246JFZ5_9BURK</name>
<dbReference type="GO" id="GO:0003677">
    <property type="term" value="F:DNA binding"/>
    <property type="evidence" value="ECO:0007669"/>
    <property type="project" value="InterPro"/>
</dbReference>
<accession>A0A246JFZ5</accession>
<dbReference type="CDD" id="cd00093">
    <property type="entry name" value="HTH_XRE"/>
    <property type="match status" value="1"/>
</dbReference>
<feature type="region of interest" description="Disordered" evidence="1">
    <location>
        <begin position="89"/>
        <end position="118"/>
    </location>
</feature>
<dbReference type="EMBL" id="NIOF01000003">
    <property type="protein sequence ID" value="OWQ91441.1"/>
    <property type="molecule type" value="Genomic_DNA"/>
</dbReference>
<dbReference type="SUPFAM" id="SSF47413">
    <property type="entry name" value="lambda repressor-like DNA-binding domains"/>
    <property type="match status" value="1"/>
</dbReference>
<reference evidence="3 4" key="1">
    <citation type="journal article" date="2008" name="Int. J. Syst. Evol. Microbiol.">
        <title>Description of Roseateles aquatilis sp. nov. and Roseateles terrae sp. nov., in the class Betaproteobacteria, and emended description of the genus Roseateles.</title>
        <authorList>
            <person name="Gomila M."/>
            <person name="Bowien B."/>
            <person name="Falsen E."/>
            <person name="Moore E.R."/>
            <person name="Lalucat J."/>
        </authorList>
    </citation>
    <scope>NUCLEOTIDE SEQUENCE [LARGE SCALE GENOMIC DNA]</scope>
    <source>
        <strain evidence="3 4">CCUG 48205</strain>
    </source>
</reference>
<evidence type="ECO:0000256" key="1">
    <source>
        <dbReference type="SAM" id="MobiDB-lite"/>
    </source>
</evidence>
<gene>
    <name evidence="3" type="ORF">CDN99_09820</name>
</gene>
<protein>
    <recommendedName>
        <fullName evidence="2">HTH cro/C1-type domain-containing protein</fullName>
    </recommendedName>
</protein>
<evidence type="ECO:0000313" key="3">
    <source>
        <dbReference type="EMBL" id="OWQ91441.1"/>
    </source>
</evidence>
<proteinExistence type="predicted"/>
<dbReference type="InterPro" id="IPR001387">
    <property type="entry name" value="Cro/C1-type_HTH"/>
</dbReference>
<organism evidence="3 4">
    <name type="scientific">Roseateles aquatilis</name>
    <dbReference type="NCBI Taxonomy" id="431061"/>
    <lineage>
        <taxon>Bacteria</taxon>
        <taxon>Pseudomonadati</taxon>
        <taxon>Pseudomonadota</taxon>
        <taxon>Betaproteobacteria</taxon>
        <taxon>Burkholderiales</taxon>
        <taxon>Sphaerotilaceae</taxon>
        <taxon>Roseateles</taxon>
    </lineage>
</organism>
<dbReference type="InterPro" id="IPR010982">
    <property type="entry name" value="Lambda_DNA-bd_dom_sf"/>
</dbReference>
<feature type="compositionally biased region" description="Basic residues" evidence="1">
    <location>
        <begin position="89"/>
        <end position="103"/>
    </location>
</feature>
<dbReference type="SMART" id="SM00530">
    <property type="entry name" value="HTH_XRE"/>
    <property type="match status" value="1"/>
</dbReference>
<dbReference type="AlphaFoldDB" id="A0A246JFZ5"/>
<evidence type="ECO:0000259" key="2">
    <source>
        <dbReference type="PROSITE" id="PS50943"/>
    </source>
</evidence>